<keyword evidence="5" id="KW-1185">Reference proteome</keyword>
<gene>
    <name evidence="4" type="ORF">AMORRO_LOCUS8905</name>
</gene>
<dbReference type="GO" id="GO:0003677">
    <property type="term" value="F:DNA binding"/>
    <property type="evidence" value="ECO:0007669"/>
    <property type="project" value="UniProtKB-UniRule"/>
</dbReference>
<dbReference type="SUPFAM" id="SSF47095">
    <property type="entry name" value="HMG-box"/>
    <property type="match status" value="1"/>
</dbReference>
<dbReference type="Gene3D" id="1.10.30.10">
    <property type="entry name" value="High mobility group box domain"/>
    <property type="match status" value="1"/>
</dbReference>
<keyword evidence="1" id="KW-0539">Nucleus</keyword>
<evidence type="ECO:0000259" key="3">
    <source>
        <dbReference type="PROSITE" id="PS50118"/>
    </source>
</evidence>
<feature type="compositionally biased region" description="Polar residues" evidence="2">
    <location>
        <begin position="133"/>
        <end position="154"/>
    </location>
</feature>
<proteinExistence type="predicted"/>
<keyword evidence="1" id="KW-0238">DNA-binding</keyword>
<feature type="domain" description="HMG box" evidence="3">
    <location>
        <begin position="923"/>
        <end position="991"/>
    </location>
</feature>
<feature type="compositionally biased region" description="Basic and acidic residues" evidence="2">
    <location>
        <begin position="29"/>
        <end position="40"/>
    </location>
</feature>
<accession>A0A9N9D8T1</accession>
<feature type="compositionally biased region" description="Polar residues" evidence="2">
    <location>
        <begin position="233"/>
        <end position="248"/>
    </location>
</feature>
<evidence type="ECO:0000313" key="5">
    <source>
        <dbReference type="Proteomes" id="UP000789342"/>
    </source>
</evidence>
<feature type="region of interest" description="Disordered" evidence="2">
    <location>
        <begin position="668"/>
        <end position="688"/>
    </location>
</feature>
<dbReference type="OrthoDB" id="2422715at2759"/>
<feature type="compositionally biased region" description="Polar residues" evidence="2">
    <location>
        <begin position="83"/>
        <end position="95"/>
    </location>
</feature>
<dbReference type="AlphaFoldDB" id="A0A9N9D8T1"/>
<feature type="region of interest" description="Disordered" evidence="2">
    <location>
        <begin position="1"/>
        <end position="114"/>
    </location>
</feature>
<dbReference type="Proteomes" id="UP000789342">
    <property type="component" value="Unassembled WGS sequence"/>
</dbReference>
<feature type="compositionally biased region" description="Polar residues" evidence="2">
    <location>
        <begin position="526"/>
        <end position="545"/>
    </location>
</feature>
<protein>
    <submittedName>
        <fullName evidence="4">18588_t:CDS:1</fullName>
    </submittedName>
</protein>
<feature type="compositionally biased region" description="Polar residues" evidence="2">
    <location>
        <begin position="562"/>
        <end position="573"/>
    </location>
</feature>
<feature type="compositionally biased region" description="Low complexity" evidence="2">
    <location>
        <begin position="454"/>
        <end position="466"/>
    </location>
</feature>
<feature type="compositionally biased region" description="Basic and acidic residues" evidence="2">
    <location>
        <begin position="494"/>
        <end position="516"/>
    </location>
</feature>
<feature type="region of interest" description="Disordered" evidence="2">
    <location>
        <begin position="133"/>
        <end position="248"/>
    </location>
</feature>
<feature type="region of interest" description="Disordered" evidence="2">
    <location>
        <begin position="762"/>
        <end position="863"/>
    </location>
</feature>
<name>A0A9N9D8T1_9GLOM</name>
<dbReference type="InterPro" id="IPR036910">
    <property type="entry name" value="HMG_box_dom_sf"/>
</dbReference>
<dbReference type="EMBL" id="CAJVPV010008115">
    <property type="protein sequence ID" value="CAG8626679.1"/>
    <property type="molecule type" value="Genomic_DNA"/>
</dbReference>
<feature type="region of interest" description="Disordered" evidence="2">
    <location>
        <begin position="591"/>
        <end position="618"/>
    </location>
</feature>
<evidence type="ECO:0000256" key="1">
    <source>
        <dbReference type="PROSITE-ProRule" id="PRU00267"/>
    </source>
</evidence>
<sequence length="996" mass="111971">MDEPTGSDDEVVSMDLDSDFPGDQAGCEVSDKANESDKNKNRIKQKSTQATQQVTLPDSGVTTQEQNLDNLGSKKRQPDSVDTRSTLNKTRSAPDNNEMKSSEAQKKANGCRIKFNRNLPRLKLNIGRNVHESVNMNSETGTLSNKESANISSETETRSSRKLLESANVISETGTRSRKSVDLTAQPGKNANVTEGNIIQEENKGKSFKSKEYRLESSGTPSKSQKEKREFANTPNNESTKSTPSTVFTQTQKMPPLVVQQAQSMKIPPFKLNQPSVVSQQRPKFKMSQLLKNNGQMSPAVSHKQPNIKQTTTTSVLQQCRPNNNVRQLSTTIQSNYRSSRELTINNNSQYLQHQPHHPVQTPPNISQQNAQETHNNHKQQSGSPQLHNNFQHPINNHQYVQPQSAMNGNSRFGPPSSNAQRSSMNNQTPFRLQQQVNYHQFNQYQASQHPHRSNQQQSRQNAQPSNVPSRLPHSRSNVLPTRNHQSIPSATRCDPRDKNQHNKPQHNEIRLDQRSSKSSPPKLYSNISTVSQDLQAKSKTSEVNEANCDVTMPNSDKSRSDNINNSSVTSSLKENDLTKVVRSEVNGVDKTDFDSGVVASTKEPDRSNVDNQQDLPNQDEAAKLVESSSDNNENGVNCNVTDQYENLETTKKVDKGKKVLVESDKDLIENVEDPPSNAEADSSQSDEVELLPSVLEKYRALDEALYEFDEAAQMAYSAYQNLEKFLPPGTFIKIAPPSSFKWNMIAEVMGVSKKRKISDSFPVHDTPDEMNGYQTQNSSMEEEEIRGYTVRKKTKKISRNDGKQSEINVSGNEQYNGEDEEEDESMDECTSESRILEASNAEKVHNTRSRRTPSVSLRDNKNVELATSSQIKLKIKSDLNETGETPSEVKKTSFDNQTEPSTIKMGKKKTPKAKFIDPGKDFKWPLNAFGIFCSEYYDKLVKVNEEITSIQFYKSAAEQWTNITLERKKIYEQKRLNLLAQHTQPRFSVSMGTDA</sequence>
<feature type="region of interest" description="Disordered" evidence="2">
    <location>
        <begin position="446"/>
        <end position="576"/>
    </location>
</feature>
<organism evidence="4 5">
    <name type="scientific">Acaulospora morrowiae</name>
    <dbReference type="NCBI Taxonomy" id="94023"/>
    <lineage>
        <taxon>Eukaryota</taxon>
        <taxon>Fungi</taxon>
        <taxon>Fungi incertae sedis</taxon>
        <taxon>Mucoromycota</taxon>
        <taxon>Glomeromycotina</taxon>
        <taxon>Glomeromycetes</taxon>
        <taxon>Diversisporales</taxon>
        <taxon>Acaulosporaceae</taxon>
        <taxon>Acaulospora</taxon>
    </lineage>
</organism>
<feature type="compositionally biased region" description="Polar residues" evidence="2">
    <location>
        <begin position="46"/>
        <end position="70"/>
    </location>
</feature>
<feature type="compositionally biased region" description="Polar residues" evidence="2">
    <location>
        <begin position="475"/>
        <end position="490"/>
    </location>
</feature>
<feature type="region of interest" description="Disordered" evidence="2">
    <location>
        <begin position="352"/>
        <end position="425"/>
    </location>
</feature>
<feature type="compositionally biased region" description="Polar residues" evidence="2">
    <location>
        <begin position="365"/>
        <end position="425"/>
    </location>
</feature>
<evidence type="ECO:0000313" key="4">
    <source>
        <dbReference type="EMBL" id="CAG8626679.1"/>
    </source>
</evidence>
<feature type="compositionally biased region" description="Basic and acidic residues" evidence="2">
    <location>
        <begin position="201"/>
        <end position="215"/>
    </location>
</feature>
<comment type="caution">
    <text evidence="4">The sequence shown here is derived from an EMBL/GenBank/DDBJ whole genome shotgun (WGS) entry which is preliminary data.</text>
</comment>
<dbReference type="InterPro" id="IPR009071">
    <property type="entry name" value="HMG_box_dom"/>
</dbReference>
<dbReference type="Pfam" id="PF00505">
    <property type="entry name" value="HMG_box"/>
    <property type="match status" value="1"/>
</dbReference>
<feature type="region of interest" description="Disordered" evidence="2">
    <location>
        <begin position="880"/>
        <end position="910"/>
    </location>
</feature>
<dbReference type="GO" id="GO:0005634">
    <property type="term" value="C:nucleus"/>
    <property type="evidence" value="ECO:0007669"/>
    <property type="project" value="UniProtKB-UniRule"/>
</dbReference>
<evidence type="ECO:0000256" key="2">
    <source>
        <dbReference type="SAM" id="MobiDB-lite"/>
    </source>
</evidence>
<feature type="compositionally biased region" description="Polar residues" evidence="2">
    <location>
        <begin position="806"/>
        <end position="816"/>
    </location>
</feature>
<feature type="compositionally biased region" description="Acidic residues" evidence="2">
    <location>
        <begin position="817"/>
        <end position="831"/>
    </location>
</feature>
<feature type="compositionally biased region" description="Basic and acidic residues" evidence="2">
    <location>
        <begin position="97"/>
        <end position="106"/>
    </location>
</feature>
<feature type="DNA-binding region" description="HMG box" evidence="1">
    <location>
        <begin position="923"/>
        <end position="991"/>
    </location>
</feature>
<feature type="compositionally biased region" description="Polar residues" evidence="2">
    <location>
        <begin position="187"/>
        <end position="197"/>
    </location>
</feature>
<feature type="compositionally biased region" description="Acidic residues" evidence="2">
    <location>
        <begin position="1"/>
        <end position="20"/>
    </location>
</feature>
<dbReference type="CDD" id="cd00084">
    <property type="entry name" value="HMG-box_SF"/>
    <property type="match status" value="1"/>
</dbReference>
<reference evidence="4" key="1">
    <citation type="submission" date="2021-06" db="EMBL/GenBank/DDBJ databases">
        <authorList>
            <person name="Kallberg Y."/>
            <person name="Tangrot J."/>
            <person name="Rosling A."/>
        </authorList>
    </citation>
    <scope>NUCLEOTIDE SEQUENCE</scope>
    <source>
        <strain evidence="4">CL551</strain>
    </source>
</reference>
<feature type="compositionally biased region" description="Basic and acidic residues" evidence="2">
    <location>
        <begin position="155"/>
        <end position="164"/>
    </location>
</feature>
<dbReference type="PROSITE" id="PS50118">
    <property type="entry name" value="HMG_BOX_2"/>
    <property type="match status" value="1"/>
</dbReference>